<feature type="compositionally biased region" description="Polar residues" evidence="8">
    <location>
        <begin position="474"/>
        <end position="502"/>
    </location>
</feature>
<dbReference type="EMBL" id="JAVRRL010000011">
    <property type="protein sequence ID" value="KAK5115684.1"/>
    <property type="molecule type" value="Genomic_DNA"/>
</dbReference>
<feature type="compositionally biased region" description="Basic and acidic residues" evidence="8">
    <location>
        <begin position="430"/>
        <end position="444"/>
    </location>
</feature>
<evidence type="ECO:0000259" key="9">
    <source>
        <dbReference type="Pfam" id="PF04880"/>
    </source>
</evidence>
<evidence type="ECO:0000256" key="4">
    <source>
        <dbReference type="ARBA" id="ARBA00022701"/>
    </source>
</evidence>
<feature type="compositionally biased region" description="Polar residues" evidence="8">
    <location>
        <begin position="323"/>
        <end position="338"/>
    </location>
</feature>
<reference evidence="10" key="1">
    <citation type="submission" date="2023-08" db="EMBL/GenBank/DDBJ databases">
        <title>Black Yeasts Isolated from many extreme environments.</title>
        <authorList>
            <person name="Coleine C."/>
            <person name="Stajich J.E."/>
            <person name="Selbmann L."/>
        </authorList>
    </citation>
    <scope>NUCLEOTIDE SEQUENCE</scope>
    <source>
        <strain evidence="10">CCFEE 5401</strain>
    </source>
</reference>
<dbReference type="GO" id="GO:0005874">
    <property type="term" value="C:microtubule"/>
    <property type="evidence" value="ECO:0007669"/>
    <property type="project" value="UniProtKB-KW"/>
</dbReference>
<keyword evidence="3" id="KW-0963">Cytoplasm</keyword>
<evidence type="ECO:0000256" key="7">
    <source>
        <dbReference type="SAM" id="Coils"/>
    </source>
</evidence>
<accession>A0AAN7TNJ4</accession>
<organism evidence="10 11">
    <name type="scientific">Meristemomyces frigidus</name>
    <dbReference type="NCBI Taxonomy" id="1508187"/>
    <lineage>
        <taxon>Eukaryota</taxon>
        <taxon>Fungi</taxon>
        <taxon>Dikarya</taxon>
        <taxon>Ascomycota</taxon>
        <taxon>Pezizomycotina</taxon>
        <taxon>Dothideomycetes</taxon>
        <taxon>Dothideomycetidae</taxon>
        <taxon>Mycosphaerellales</taxon>
        <taxon>Teratosphaeriaceae</taxon>
        <taxon>Meristemomyces</taxon>
    </lineage>
</organism>
<evidence type="ECO:0000256" key="2">
    <source>
        <dbReference type="ARBA" id="ARBA00007429"/>
    </source>
</evidence>
<evidence type="ECO:0000256" key="3">
    <source>
        <dbReference type="ARBA" id="ARBA00022490"/>
    </source>
</evidence>
<dbReference type="PANTHER" id="PTHR10921">
    <property type="entry name" value="NUCLEAR DISTRIBUTION PROTEIN NUDE HOMOLOG 1"/>
    <property type="match status" value="1"/>
</dbReference>
<feature type="compositionally biased region" description="Gly residues" evidence="8">
    <location>
        <begin position="573"/>
        <end position="585"/>
    </location>
</feature>
<protein>
    <recommendedName>
        <fullName evidence="9">NUDE domain-containing protein</fullName>
    </recommendedName>
</protein>
<dbReference type="GO" id="GO:0005871">
    <property type="term" value="C:kinesin complex"/>
    <property type="evidence" value="ECO:0007669"/>
    <property type="project" value="TreeGrafter"/>
</dbReference>
<evidence type="ECO:0000256" key="5">
    <source>
        <dbReference type="ARBA" id="ARBA00023054"/>
    </source>
</evidence>
<feature type="compositionally biased region" description="Gly residues" evidence="8">
    <location>
        <begin position="639"/>
        <end position="649"/>
    </location>
</feature>
<feature type="compositionally biased region" description="Polar residues" evidence="8">
    <location>
        <begin position="281"/>
        <end position="290"/>
    </location>
</feature>
<dbReference type="GO" id="GO:0000132">
    <property type="term" value="P:establishment of mitotic spindle orientation"/>
    <property type="evidence" value="ECO:0007669"/>
    <property type="project" value="TreeGrafter"/>
</dbReference>
<dbReference type="InterPro" id="IPR033494">
    <property type="entry name" value="NUDE"/>
</dbReference>
<feature type="compositionally biased region" description="Low complexity" evidence="8">
    <location>
        <begin position="297"/>
        <end position="314"/>
    </location>
</feature>
<feature type="compositionally biased region" description="Basic and acidic residues" evidence="8">
    <location>
        <begin position="558"/>
        <end position="567"/>
    </location>
</feature>
<feature type="domain" description="NUDE" evidence="9">
    <location>
        <begin position="128"/>
        <end position="302"/>
    </location>
</feature>
<dbReference type="GO" id="GO:0008017">
    <property type="term" value="F:microtubule binding"/>
    <property type="evidence" value="ECO:0007669"/>
    <property type="project" value="InterPro"/>
</dbReference>
<gene>
    <name evidence="10" type="ORF">LTR62_000773</name>
</gene>
<comment type="subcellular location">
    <subcellularLocation>
        <location evidence="1">Cytoplasm</location>
        <location evidence="1">Cytoskeleton</location>
    </subcellularLocation>
</comment>
<keyword evidence="5 7" id="KW-0175">Coiled coil</keyword>
<comment type="similarity">
    <text evidence="2">Belongs to the nudE family.</text>
</comment>
<comment type="caution">
    <text evidence="10">The sequence shown here is derived from an EMBL/GenBank/DDBJ whole genome shotgun (WGS) entry which is preliminary data.</text>
</comment>
<sequence>MTSSPLRPGASLEDEVEYYKTQYAQLETDLADFQSSSKDLEEQLERDIDAAEKKERKLKEQVEKLAFEAEEWKTKHRQAKAEANSAQNALQKEVTTLRESGRQMQLRLRDIEVVNDDYERQARNTESSLEDLESKYNVAIERAVLLEGEIQVGEQEREALRIETQRLRDEYGDLKVESEITGEQLRLANQSLEQLRSRKPSPLAVEYLRVKSPARSEGSGVSTNSPTDSTPPPKSDTLSDAATPPSPPLSDAPVHSTKTEKKTLMPEPTRSLLPTDPAATPRQSLYGSKTVSKHTRAPSMASSRASMSSVGVAADPHARTSMRPPTTTKPINRPSNVNEGLPRSDSLYQIKALRGRMQKIEERVHSARSKLPPPGSRTPTRGSPHLRSALGGGSESDHLPASVTMRRSIRGPSRTSVASNLAIETPATTTDREETAPKRRESGIKRLSFGIPRSASSASGVHLDRPTSALADRPSSSASHHQQYQRPASRTSFATAGNTLARPSSRAGAHIPLSPSSPAKSNGVPGSAHRPRSSMSGAYATFHGPPRGSHRPSASVSEFRRLAREGGSEDSSGTGGKALGFGFGISTGRRTTAGSEMDRAGAGTAGRQSAAGGGLRKEGSAVLRRSGVGAAAGTRGDGDFSGRGSGSGMGEMRPPQRPPSRRKVSDVGETY</sequence>
<feature type="coiled-coil region" evidence="7">
    <location>
        <begin position="23"/>
        <end position="177"/>
    </location>
</feature>
<dbReference type="GO" id="GO:0007059">
    <property type="term" value="P:chromosome segregation"/>
    <property type="evidence" value="ECO:0007669"/>
    <property type="project" value="TreeGrafter"/>
</dbReference>
<dbReference type="AlphaFoldDB" id="A0AAN7TNJ4"/>
<dbReference type="GO" id="GO:0047496">
    <property type="term" value="P:vesicle transport along microtubule"/>
    <property type="evidence" value="ECO:0007669"/>
    <property type="project" value="TreeGrafter"/>
</dbReference>
<keyword evidence="6" id="KW-0206">Cytoskeleton</keyword>
<dbReference type="GO" id="GO:0000776">
    <property type="term" value="C:kinetochore"/>
    <property type="evidence" value="ECO:0007669"/>
    <property type="project" value="TreeGrafter"/>
</dbReference>
<dbReference type="Proteomes" id="UP001310890">
    <property type="component" value="Unassembled WGS sequence"/>
</dbReference>
<evidence type="ECO:0000256" key="8">
    <source>
        <dbReference type="SAM" id="MobiDB-lite"/>
    </source>
</evidence>
<proteinExistence type="inferred from homology"/>
<keyword evidence="4" id="KW-0493">Microtubule</keyword>
<dbReference type="Pfam" id="PF04880">
    <property type="entry name" value="NUDE_C"/>
    <property type="match status" value="1"/>
</dbReference>
<evidence type="ECO:0000313" key="10">
    <source>
        <dbReference type="EMBL" id="KAK5115684.1"/>
    </source>
</evidence>
<name>A0AAN7TNJ4_9PEZI</name>
<evidence type="ECO:0000313" key="11">
    <source>
        <dbReference type="Proteomes" id="UP001310890"/>
    </source>
</evidence>
<dbReference type="Gene3D" id="6.10.250.1080">
    <property type="match status" value="1"/>
</dbReference>
<feature type="region of interest" description="Disordered" evidence="8">
    <location>
        <begin position="210"/>
        <end position="671"/>
    </location>
</feature>
<dbReference type="GO" id="GO:0051642">
    <property type="term" value="P:centrosome localization"/>
    <property type="evidence" value="ECO:0007669"/>
    <property type="project" value="TreeGrafter"/>
</dbReference>
<evidence type="ECO:0000256" key="1">
    <source>
        <dbReference type="ARBA" id="ARBA00004245"/>
    </source>
</evidence>
<evidence type="ECO:0000256" key="6">
    <source>
        <dbReference type="ARBA" id="ARBA00023212"/>
    </source>
</evidence>
<dbReference type="InterPro" id="IPR006964">
    <property type="entry name" value="NUDE_dom"/>
</dbReference>
<dbReference type="PANTHER" id="PTHR10921:SF1">
    <property type="entry name" value="NUCLEAR DISTRIBUTION PROTEIN NUDE HOMOLOG"/>
    <property type="match status" value="1"/>
</dbReference>
<dbReference type="GO" id="GO:0007020">
    <property type="term" value="P:microtubule nucleation"/>
    <property type="evidence" value="ECO:0007669"/>
    <property type="project" value="TreeGrafter"/>
</dbReference>